<evidence type="ECO:0000313" key="5">
    <source>
        <dbReference type="Proteomes" id="UP000046680"/>
    </source>
</evidence>
<evidence type="ECO:0000313" key="3">
    <source>
        <dbReference type="EMBL" id="COW74405.1"/>
    </source>
</evidence>
<dbReference type="Proteomes" id="UP000044938">
    <property type="component" value="Unassembled WGS sequence"/>
</dbReference>
<sequence>MPSPLSGLTQAAASPMSIQLDPATPETAPPIGNSADDTARGWPVKPHSSRRRSV</sequence>
<evidence type="ECO:0000313" key="2">
    <source>
        <dbReference type="EMBL" id="CFR67342.1"/>
    </source>
</evidence>
<feature type="region of interest" description="Disordered" evidence="1">
    <location>
        <begin position="1"/>
        <end position="54"/>
    </location>
</feature>
<proteinExistence type="predicted"/>
<accession>A0A655JD47</accession>
<name>A0A655JD47_MYCTX</name>
<reference evidence="4 5" key="1">
    <citation type="submission" date="2015-03" db="EMBL/GenBank/DDBJ databases">
        <authorList>
            <consortium name="Pathogen Informatics"/>
        </authorList>
    </citation>
    <scope>NUCLEOTIDE SEQUENCE [LARGE SCALE GENOMIC DNA]</scope>
    <source>
        <strain evidence="2 5">C09601061</strain>
        <strain evidence="3 4">M09401471</strain>
    </source>
</reference>
<dbReference type="Proteomes" id="UP000046680">
    <property type="component" value="Unassembled WGS sequence"/>
</dbReference>
<evidence type="ECO:0000313" key="4">
    <source>
        <dbReference type="Proteomes" id="UP000044938"/>
    </source>
</evidence>
<feature type="compositionally biased region" description="Polar residues" evidence="1">
    <location>
        <begin position="1"/>
        <end position="12"/>
    </location>
</feature>
<dbReference type="EMBL" id="CSAJ01000485">
    <property type="protein sequence ID" value="COW74405.1"/>
    <property type="molecule type" value="Genomic_DNA"/>
</dbReference>
<gene>
    <name evidence="2" type="ORF">ERS007657_00496</name>
    <name evidence="3" type="ORF">ERS007720_03194</name>
</gene>
<dbReference type="AlphaFoldDB" id="A0A655JD47"/>
<evidence type="ECO:0000256" key="1">
    <source>
        <dbReference type="SAM" id="MobiDB-lite"/>
    </source>
</evidence>
<organism evidence="3 4">
    <name type="scientific">Mycobacterium tuberculosis</name>
    <dbReference type="NCBI Taxonomy" id="1773"/>
    <lineage>
        <taxon>Bacteria</taxon>
        <taxon>Bacillati</taxon>
        <taxon>Actinomycetota</taxon>
        <taxon>Actinomycetes</taxon>
        <taxon>Mycobacteriales</taxon>
        <taxon>Mycobacteriaceae</taxon>
        <taxon>Mycobacterium</taxon>
        <taxon>Mycobacterium tuberculosis complex</taxon>
    </lineage>
</organism>
<protein>
    <submittedName>
        <fullName evidence="3">Uncharacterized protein</fullName>
    </submittedName>
</protein>
<dbReference type="EMBL" id="CGCX01000110">
    <property type="protein sequence ID" value="CFR67342.1"/>
    <property type="molecule type" value="Genomic_DNA"/>
</dbReference>